<proteinExistence type="predicted"/>
<comment type="caution">
    <text evidence="2">The sequence shown here is derived from an EMBL/GenBank/DDBJ whole genome shotgun (WGS) entry which is preliminary data.</text>
</comment>
<organism evidence="2 3">
    <name type="scientific">Colocasia esculenta</name>
    <name type="common">Wild taro</name>
    <name type="synonym">Arum esculentum</name>
    <dbReference type="NCBI Taxonomy" id="4460"/>
    <lineage>
        <taxon>Eukaryota</taxon>
        <taxon>Viridiplantae</taxon>
        <taxon>Streptophyta</taxon>
        <taxon>Embryophyta</taxon>
        <taxon>Tracheophyta</taxon>
        <taxon>Spermatophyta</taxon>
        <taxon>Magnoliopsida</taxon>
        <taxon>Liliopsida</taxon>
        <taxon>Araceae</taxon>
        <taxon>Aroideae</taxon>
        <taxon>Colocasieae</taxon>
        <taxon>Colocasia</taxon>
    </lineage>
</organism>
<dbReference type="EMBL" id="NMUH01014222">
    <property type="protein sequence ID" value="MQM22867.1"/>
    <property type="molecule type" value="Genomic_DNA"/>
</dbReference>
<reference evidence="2" key="1">
    <citation type="submission" date="2017-07" db="EMBL/GenBank/DDBJ databases">
        <title>Taro Niue Genome Assembly and Annotation.</title>
        <authorList>
            <person name="Atibalentja N."/>
            <person name="Keating K."/>
            <person name="Fields C.J."/>
        </authorList>
    </citation>
    <scope>NUCLEOTIDE SEQUENCE</scope>
    <source>
        <strain evidence="2">Niue_2</strain>
        <tissue evidence="2">Leaf</tissue>
    </source>
</reference>
<protein>
    <submittedName>
        <fullName evidence="2">Uncharacterized protein</fullName>
    </submittedName>
</protein>
<name>A0A843XVR6_COLES</name>
<accession>A0A843XVR6</accession>
<feature type="region of interest" description="Disordered" evidence="1">
    <location>
        <begin position="56"/>
        <end position="80"/>
    </location>
</feature>
<gene>
    <name evidence="2" type="ORF">Taro_055927</name>
</gene>
<dbReference type="Proteomes" id="UP000652761">
    <property type="component" value="Unassembled WGS sequence"/>
</dbReference>
<evidence type="ECO:0000313" key="2">
    <source>
        <dbReference type="EMBL" id="MQM22867.1"/>
    </source>
</evidence>
<dbReference type="AlphaFoldDB" id="A0A843XVR6"/>
<feature type="non-terminal residue" evidence="2">
    <location>
        <position position="134"/>
    </location>
</feature>
<feature type="compositionally biased region" description="Polar residues" evidence="1">
    <location>
        <begin position="56"/>
        <end position="75"/>
    </location>
</feature>
<evidence type="ECO:0000256" key="1">
    <source>
        <dbReference type="SAM" id="MobiDB-lite"/>
    </source>
</evidence>
<sequence length="134" mass="15092">RRTQSKNPNQIPSVRTRQLNPLGRVGVNDTPIRSLFGILYPRVVCFDPLDLNPSFQRPTQSGNPNRIPSVRTHQFNPPDRVGVNSTPIRSLFGILDPRVVCFDPLDLTFFRSVISMHNLIQESKSDSVSSHTSI</sequence>
<keyword evidence="3" id="KW-1185">Reference proteome</keyword>
<evidence type="ECO:0000313" key="3">
    <source>
        <dbReference type="Proteomes" id="UP000652761"/>
    </source>
</evidence>